<accession>A0A133NNT0</accession>
<organism evidence="1 2">
    <name type="scientific">Gardnerella vaginalis</name>
    <dbReference type="NCBI Taxonomy" id="2702"/>
    <lineage>
        <taxon>Bacteria</taxon>
        <taxon>Bacillati</taxon>
        <taxon>Actinomycetota</taxon>
        <taxon>Actinomycetes</taxon>
        <taxon>Bifidobacteriales</taxon>
        <taxon>Bifidobacteriaceae</taxon>
        <taxon>Gardnerella</taxon>
    </lineage>
</organism>
<dbReference type="SUPFAM" id="SSF81301">
    <property type="entry name" value="Nucleotidyltransferase"/>
    <property type="match status" value="1"/>
</dbReference>
<dbReference type="Proteomes" id="UP000070558">
    <property type="component" value="Unassembled WGS sequence"/>
</dbReference>
<dbReference type="PATRIC" id="fig|2702.99.peg.719"/>
<dbReference type="AlphaFoldDB" id="A0A133NNT0"/>
<dbReference type="Pfam" id="PF02410">
    <property type="entry name" value="RsfS"/>
    <property type="match status" value="1"/>
</dbReference>
<comment type="caution">
    <text evidence="1">The sequence shown here is derived from an EMBL/GenBank/DDBJ whole genome shotgun (WGS) entry which is preliminary data.</text>
</comment>
<dbReference type="OrthoDB" id="9793681at2"/>
<gene>
    <name evidence="1" type="ORF">HMPREF3216_00737</name>
</gene>
<dbReference type="Gene3D" id="3.30.460.10">
    <property type="entry name" value="Beta Polymerase, domain 2"/>
    <property type="match status" value="1"/>
</dbReference>
<reference evidence="1 2" key="1">
    <citation type="submission" date="2016-01" db="EMBL/GenBank/DDBJ databases">
        <authorList>
            <person name="Oliw E.H."/>
        </authorList>
    </citation>
    <scope>NUCLEOTIDE SEQUENCE [LARGE SCALE GENOMIC DNA]</scope>
    <source>
        <strain evidence="1 2">GED7760B</strain>
    </source>
</reference>
<dbReference type="EMBL" id="LRQA01000040">
    <property type="protein sequence ID" value="KXA17956.1"/>
    <property type="molecule type" value="Genomic_DNA"/>
</dbReference>
<name>A0A133NNT0_GARVA</name>
<dbReference type="RefSeq" id="WP_060786927.1">
    <property type="nucleotide sequence ID" value="NZ_KQ956819.1"/>
</dbReference>
<sequence>MAVSEKSFNSVRIAVAAAYRLKATNIQAFDVSNMLRKDIMLVIIVPNEDQVSAVSDEIEKYLYIKENKRKPIPEETSKLSQWFSLDYGDFVVYVVCEDAIPVYRLDNLWNGLPCIDLRLPRHA</sequence>
<evidence type="ECO:0000313" key="2">
    <source>
        <dbReference type="Proteomes" id="UP000070558"/>
    </source>
</evidence>
<dbReference type="InterPro" id="IPR043519">
    <property type="entry name" value="NT_sf"/>
</dbReference>
<evidence type="ECO:0000313" key="1">
    <source>
        <dbReference type="EMBL" id="KXA17956.1"/>
    </source>
</evidence>
<proteinExistence type="predicted"/>
<protein>
    <submittedName>
        <fullName evidence="1">Putative iojap-like protein</fullName>
    </submittedName>
</protein>